<name>A0A1I4NNK3_9EURY</name>
<proteinExistence type="predicted"/>
<evidence type="ECO:0000313" key="2">
    <source>
        <dbReference type="EMBL" id="SFM16920.1"/>
    </source>
</evidence>
<dbReference type="NCBIfam" id="TIGR04209">
    <property type="entry name" value="sarcinarray"/>
    <property type="match status" value="1"/>
</dbReference>
<evidence type="ECO:0000256" key="1">
    <source>
        <dbReference type="SAM" id="Phobius"/>
    </source>
</evidence>
<reference evidence="3" key="1">
    <citation type="submission" date="2016-10" db="EMBL/GenBank/DDBJ databases">
        <authorList>
            <person name="Varghese N."/>
            <person name="Submissions S."/>
        </authorList>
    </citation>
    <scope>NUCLEOTIDE SEQUENCE [LARGE SCALE GENOMIC DNA]</scope>
    <source>
        <strain evidence="3">Mob M</strain>
    </source>
</reference>
<dbReference type="OrthoDB" id="136204at2157"/>
<organism evidence="2 3">
    <name type="scientific">Methanolobus profundi</name>
    <dbReference type="NCBI Taxonomy" id="487685"/>
    <lineage>
        <taxon>Archaea</taxon>
        <taxon>Methanobacteriati</taxon>
        <taxon>Methanobacteriota</taxon>
        <taxon>Stenosarchaea group</taxon>
        <taxon>Methanomicrobia</taxon>
        <taxon>Methanosarcinales</taxon>
        <taxon>Methanosarcinaceae</taxon>
        <taxon>Methanolobus</taxon>
    </lineage>
</organism>
<gene>
    <name evidence="2" type="ORF">SAMN04488696_0164</name>
</gene>
<dbReference type="Proteomes" id="UP000198535">
    <property type="component" value="Unassembled WGS sequence"/>
</dbReference>
<keyword evidence="3" id="KW-1185">Reference proteome</keyword>
<dbReference type="STRING" id="487685.SAMN04488696_0164"/>
<dbReference type="EMBL" id="FOUJ01000001">
    <property type="protein sequence ID" value="SFM16920.1"/>
    <property type="molecule type" value="Genomic_DNA"/>
</dbReference>
<dbReference type="InterPro" id="IPR026476">
    <property type="entry name" value="Sarcinarray_fam"/>
</dbReference>
<feature type="transmembrane region" description="Helical" evidence="1">
    <location>
        <begin position="176"/>
        <end position="194"/>
    </location>
</feature>
<evidence type="ECO:0000313" key="3">
    <source>
        <dbReference type="Proteomes" id="UP000198535"/>
    </source>
</evidence>
<keyword evidence="1" id="KW-1133">Transmembrane helix</keyword>
<dbReference type="AlphaFoldDB" id="A0A1I4NNK3"/>
<protein>
    <submittedName>
        <fullName evidence="2">Sarcinarray family protein</fullName>
    </submittedName>
</protein>
<dbReference type="RefSeq" id="WP_091931840.1">
    <property type="nucleotide sequence ID" value="NZ_FOUJ01000001.1"/>
</dbReference>
<keyword evidence="1" id="KW-0472">Membrane</keyword>
<keyword evidence="1" id="KW-0812">Transmembrane</keyword>
<accession>A0A1I4NNK3</accession>
<sequence length="197" mass="21844">MRWMLDIMCIVALILLFSSPVSSESSILKVDYYYNDQFIPVTTTPEPYLKIGEPLTLAFNVTCYKECNLSVALLSSSYDIIEGPTSNFGDRVCQVMSENETKFFEWIVAANDNSSGSTGSISFRYDMTDLNRGYKITGGGPVILYAKISHLHYDGPKIEKVSSEASSSNEGRSPTTPAFTALCAVFALVVMSLYRRM</sequence>